<dbReference type="AlphaFoldDB" id="A0A0E9V190"/>
<feature type="region of interest" description="Disordered" evidence="1">
    <location>
        <begin position="1"/>
        <end position="28"/>
    </location>
</feature>
<dbReference type="EMBL" id="GBXM01036841">
    <property type="protein sequence ID" value="JAH71736.1"/>
    <property type="molecule type" value="Transcribed_RNA"/>
</dbReference>
<protein>
    <submittedName>
        <fullName evidence="2">Uncharacterized protein</fullName>
    </submittedName>
</protein>
<reference evidence="2" key="1">
    <citation type="submission" date="2014-11" db="EMBL/GenBank/DDBJ databases">
        <authorList>
            <person name="Amaro Gonzalez C."/>
        </authorList>
    </citation>
    <scope>NUCLEOTIDE SEQUENCE</scope>
</reference>
<evidence type="ECO:0000256" key="1">
    <source>
        <dbReference type="SAM" id="MobiDB-lite"/>
    </source>
</evidence>
<organism evidence="2">
    <name type="scientific">Anguilla anguilla</name>
    <name type="common">European freshwater eel</name>
    <name type="synonym">Muraena anguilla</name>
    <dbReference type="NCBI Taxonomy" id="7936"/>
    <lineage>
        <taxon>Eukaryota</taxon>
        <taxon>Metazoa</taxon>
        <taxon>Chordata</taxon>
        <taxon>Craniata</taxon>
        <taxon>Vertebrata</taxon>
        <taxon>Euteleostomi</taxon>
        <taxon>Actinopterygii</taxon>
        <taxon>Neopterygii</taxon>
        <taxon>Teleostei</taxon>
        <taxon>Anguilliformes</taxon>
        <taxon>Anguillidae</taxon>
        <taxon>Anguilla</taxon>
    </lineage>
</organism>
<reference evidence="2" key="2">
    <citation type="journal article" date="2015" name="Fish Shellfish Immunol.">
        <title>Early steps in the European eel (Anguilla anguilla)-Vibrio vulnificus interaction in the gills: Role of the RtxA13 toxin.</title>
        <authorList>
            <person name="Callol A."/>
            <person name="Pajuelo D."/>
            <person name="Ebbesson L."/>
            <person name="Teles M."/>
            <person name="MacKenzie S."/>
            <person name="Amaro C."/>
        </authorList>
    </citation>
    <scope>NUCLEOTIDE SEQUENCE</scope>
</reference>
<sequence length="28" mass="3422">MVQMEIRMTATLDSHREGPIPKRHFKRR</sequence>
<accession>A0A0E9V190</accession>
<proteinExistence type="predicted"/>
<name>A0A0E9V190_ANGAN</name>
<evidence type="ECO:0000313" key="2">
    <source>
        <dbReference type="EMBL" id="JAH71736.1"/>
    </source>
</evidence>